<accession>A0AAE0SMW2</accession>
<reference evidence="1" key="1">
    <citation type="journal article" date="2021" name="Genome Biol. Evol.">
        <title>A High-Quality Reference Genome for a Parasitic Bivalve with Doubly Uniparental Inheritance (Bivalvia: Unionida).</title>
        <authorList>
            <person name="Smith C.H."/>
        </authorList>
    </citation>
    <scope>NUCLEOTIDE SEQUENCE</scope>
    <source>
        <strain evidence="1">CHS0354</strain>
    </source>
</reference>
<protein>
    <submittedName>
        <fullName evidence="1">Uncharacterized protein</fullName>
    </submittedName>
</protein>
<sequence>MTPIKNSKWAQKTFNSNGIDNESGFQRFLKTKLLLVKKAAENGNFKFPDLKDSGIRYNGTNCTTPARRSLRVEEGTGVNHITLEPFGADSFVAETKWLENIPGLKVDGFDFTAKYEEAVNQYLHETYLIPAKGGGRHGGKSYYS</sequence>
<reference evidence="1" key="2">
    <citation type="journal article" date="2021" name="Genome Biol. Evol.">
        <title>Developing a high-quality reference genome for a parasitic bivalve with doubly uniparental inheritance (Bivalvia: Unionida).</title>
        <authorList>
            <person name="Smith C.H."/>
        </authorList>
    </citation>
    <scope>NUCLEOTIDE SEQUENCE</scope>
    <source>
        <strain evidence="1">CHS0354</strain>
        <tissue evidence="1">Mantle</tissue>
    </source>
</reference>
<keyword evidence="2" id="KW-1185">Reference proteome</keyword>
<comment type="caution">
    <text evidence="1">The sequence shown here is derived from an EMBL/GenBank/DDBJ whole genome shotgun (WGS) entry which is preliminary data.</text>
</comment>
<dbReference type="AlphaFoldDB" id="A0AAE0SMW2"/>
<gene>
    <name evidence="1" type="ORF">CHS0354_003587</name>
</gene>
<name>A0AAE0SMW2_9BIVA</name>
<dbReference type="Proteomes" id="UP001195483">
    <property type="component" value="Unassembled WGS sequence"/>
</dbReference>
<evidence type="ECO:0000313" key="2">
    <source>
        <dbReference type="Proteomes" id="UP001195483"/>
    </source>
</evidence>
<reference evidence="1" key="3">
    <citation type="submission" date="2023-05" db="EMBL/GenBank/DDBJ databases">
        <authorList>
            <person name="Smith C.H."/>
        </authorList>
    </citation>
    <scope>NUCLEOTIDE SEQUENCE</scope>
    <source>
        <strain evidence="1">CHS0354</strain>
        <tissue evidence="1">Mantle</tissue>
    </source>
</reference>
<evidence type="ECO:0000313" key="1">
    <source>
        <dbReference type="EMBL" id="KAK3594663.1"/>
    </source>
</evidence>
<proteinExistence type="predicted"/>
<organism evidence="1 2">
    <name type="scientific">Potamilus streckersoni</name>
    <dbReference type="NCBI Taxonomy" id="2493646"/>
    <lineage>
        <taxon>Eukaryota</taxon>
        <taxon>Metazoa</taxon>
        <taxon>Spiralia</taxon>
        <taxon>Lophotrochozoa</taxon>
        <taxon>Mollusca</taxon>
        <taxon>Bivalvia</taxon>
        <taxon>Autobranchia</taxon>
        <taxon>Heteroconchia</taxon>
        <taxon>Palaeoheterodonta</taxon>
        <taxon>Unionida</taxon>
        <taxon>Unionoidea</taxon>
        <taxon>Unionidae</taxon>
        <taxon>Ambleminae</taxon>
        <taxon>Lampsilini</taxon>
        <taxon>Potamilus</taxon>
    </lineage>
</organism>
<dbReference type="EMBL" id="JAEAOA010000282">
    <property type="protein sequence ID" value="KAK3594663.1"/>
    <property type="molecule type" value="Genomic_DNA"/>
</dbReference>